<sequence>MAGRGKSTIASTVAHNWGSKGSCAIFHFRRGQHALDGQFLCALARQLGKDLVPKVKNAILDCVRNNEDIAKERLEQQFKTIFVGSLGNTQNQDHPIVIVVDALDECQNIDDVVRFVQLIDQHSSSLPTNVKFLLTCRPEPPLVLALELGKWRTEDLDSISNTTQDIKRFIQHGLARIRDKYQLPQPWPSSTDVEVIVGMSQELFQWARTAIAYIGEGSPSHRLQELLQGQSEWAGLDELYHQILSRAFEKVEKRPQRKQILSWVLGTLVVAPHPVTLEGKEGIVQLIRDDILADLNSLLHIPKSESEAVRLMHTSIRDLLVTREGCEDQHYSVDPVQHHRRLATLSLQIMEHDLKQNICNLRGGGTANAKIQDAFKYLSETKLLFWLEVMSLIGAMTEAYIMTKQQWPRDMSNDSRNILWNDTRRFVAFFFKQISFNALDLYASALPRCPVETELWMKYRDQVISWILVGERQKNWTTNIWTASTGSRALLGDPLTGHSTWVRSVAFSPDGKVLASGSCDQTVRLWDAHTGASLGDPLTGHRGAINSVVFSPDCKVLASGSDDNTVRLWDTKTGAPLSDPLAGHESWVRSVAFSPDGKVLASGSKDRTIRLWDAPTGALLGDPLTGHNSWIDSVAFSPNGKVLASGSRDETVRLWSAHTGAPLGDPLTGHSNHISSVVFSPNGKVLASGSEDNTVRLWDAHTRAPLCDPLTGHSGWINSVAFSMDGKLLASGSCDRTVRLWDAHTGASLGNPLTGHKNAIRSVAFSPDGKVLASGSKDRTVRLWDAQTGASLGDPLAGHSDSINSVVFSPDSKVLASGSNDNTVRLWDAHTRAPLGDPLTGHSDWIYSVVFSPNGKVLASGSWDETVRLWDAHTGAPLGGPLAGHDGWINSVAFSPDGKVLASGSRDETVRLWDAHTGAPLDELTGHSEEITSVAFSPDGKVLASGSYDGMVRFWDSLTYRMCSYIPSHPTS</sequence>
<dbReference type="STRING" id="1051891.A0A0C3LDR8"/>
<keyword evidence="2" id="KW-0677">Repeat</keyword>
<feature type="repeat" description="WD" evidence="3">
    <location>
        <begin position="710"/>
        <end position="751"/>
    </location>
</feature>
<dbReference type="SUPFAM" id="SSF50998">
    <property type="entry name" value="Quinoprotein alcohol dehydrogenase-like"/>
    <property type="match status" value="2"/>
</dbReference>
<feature type="repeat" description="WD" evidence="3">
    <location>
        <begin position="839"/>
        <end position="880"/>
    </location>
</feature>
<dbReference type="InterPro" id="IPR027417">
    <property type="entry name" value="P-loop_NTPase"/>
</dbReference>
<keyword evidence="6" id="KW-1185">Reference proteome</keyword>
<dbReference type="PRINTS" id="PR00320">
    <property type="entry name" value="GPROTEINBRPT"/>
</dbReference>
<dbReference type="AlphaFoldDB" id="A0A0C3LDR8"/>
<evidence type="ECO:0000256" key="1">
    <source>
        <dbReference type="ARBA" id="ARBA00022574"/>
    </source>
</evidence>
<dbReference type="PANTHER" id="PTHR14604">
    <property type="entry name" value="WD40 REPEAT PF20"/>
    <property type="match status" value="1"/>
</dbReference>
<dbReference type="InterPro" id="IPR020472">
    <property type="entry name" value="WD40_PAC1"/>
</dbReference>
<dbReference type="InterPro" id="IPR056884">
    <property type="entry name" value="NPHP3-like_N"/>
</dbReference>
<evidence type="ECO:0000313" key="6">
    <source>
        <dbReference type="Proteomes" id="UP000054248"/>
    </source>
</evidence>
<dbReference type="PROSITE" id="PS50294">
    <property type="entry name" value="WD_REPEATS_REGION"/>
    <property type="match status" value="11"/>
</dbReference>
<dbReference type="SUPFAM" id="SSF52540">
    <property type="entry name" value="P-loop containing nucleoside triphosphate hydrolases"/>
    <property type="match status" value="1"/>
</dbReference>
<evidence type="ECO:0000256" key="3">
    <source>
        <dbReference type="PROSITE-ProRule" id="PRU00221"/>
    </source>
</evidence>
<feature type="repeat" description="WD" evidence="3">
    <location>
        <begin position="581"/>
        <end position="622"/>
    </location>
</feature>
<dbReference type="InterPro" id="IPR015943">
    <property type="entry name" value="WD40/YVTN_repeat-like_dom_sf"/>
</dbReference>
<dbReference type="Pfam" id="PF00400">
    <property type="entry name" value="WD40"/>
    <property type="match status" value="11"/>
</dbReference>
<reference evidence="5 6" key="1">
    <citation type="submission" date="2014-04" db="EMBL/GenBank/DDBJ databases">
        <authorList>
            <consortium name="DOE Joint Genome Institute"/>
            <person name="Kuo A."/>
            <person name="Girlanda M."/>
            <person name="Perotto S."/>
            <person name="Kohler A."/>
            <person name="Nagy L.G."/>
            <person name="Floudas D."/>
            <person name="Copeland A."/>
            <person name="Barry K.W."/>
            <person name="Cichocki N."/>
            <person name="Veneault-Fourrey C."/>
            <person name="LaButti K."/>
            <person name="Lindquist E.A."/>
            <person name="Lipzen A."/>
            <person name="Lundell T."/>
            <person name="Morin E."/>
            <person name="Murat C."/>
            <person name="Sun H."/>
            <person name="Tunlid A."/>
            <person name="Henrissat B."/>
            <person name="Grigoriev I.V."/>
            <person name="Hibbett D.S."/>
            <person name="Martin F."/>
            <person name="Nordberg H.P."/>
            <person name="Cantor M.N."/>
            <person name="Hua S.X."/>
        </authorList>
    </citation>
    <scope>NUCLEOTIDE SEQUENCE [LARGE SCALE GENOMIC DNA]</scope>
    <source>
        <strain evidence="5 6">MUT 4182</strain>
    </source>
</reference>
<dbReference type="EMBL" id="KN823212">
    <property type="protein sequence ID" value="KIO19612.1"/>
    <property type="molecule type" value="Genomic_DNA"/>
</dbReference>
<evidence type="ECO:0000259" key="4">
    <source>
        <dbReference type="Pfam" id="PF24883"/>
    </source>
</evidence>
<feature type="repeat" description="WD" evidence="3">
    <location>
        <begin position="796"/>
        <end position="837"/>
    </location>
</feature>
<dbReference type="Gene3D" id="2.130.10.10">
    <property type="entry name" value="YVTN repeat-like/Quinoprotein amine dehydrogenase"/>
    <property type="match status" value="5"/>
</dbReference>
<dbReference type="SMART" id="SM00320">
    <property type="entry name" value="WD40"/>
    <property type="match status" value="11"/>
</dbReference>
<dbReference type="InterPro" id="IPR050995">
    <property type="entry name" value="WD-F-box_domain-protein"/>
</dbReference>
<dbReference type="Proteomes" id="UP000054248">
    <property type="component" value="Unassembled WGS sequence"/>
</dbReference>
<proteinExistence type="predicted"/>
<feature type="repeat" description="WD" evidence="3">
    <location>
        <begin position="495"/>
        <end position="536"/>
    </location>
</feature>
<dbReference type="InterPro" id="IPR001680">
    <property type="entry name" value="WD40_rpt"/>
</dbReference>
<evidence type="ECO:0000313" key="5">
    <source>
        <dbReference type="EMBL" id="KIO19612.1"/>
    </source>
</evidence>
<dbReference type="InterPro" id="IPR011047">
    <property type="entry name" value="Quinoprotein_ADH-like_sf"/>
</dbReference>
<dbReference type="CDD" id="cd00200">
    <property type="entry name" value="WD40"/>
    <property type="match status" value="2"/>
</dbReference>
<evidence type="ECO:0000256" key="2">
    <source>
        <dbReference type="ARBA" id="ARBA00022737"/>
    </source>
</evidence>
<feature type="repeat" description="WD" evidence="3">
    <location>
        <begin position="924"/>
        <end position="956"/>
    </location>
</feature>
<dbReference type="PROSITE" id="PS00678">
    <property type="entry name" value="WD_REPEATS_1"/>
    <property type="match status" value="6"/>
</dbReference>
<accession>A0A0C3LDR8</accession>
<name>A0A0C3LDR8_9AGAM</name>
<feature type="repeat" description="WD" evidence="3">
    <location>
        <begin position="667"/>
        <end position="699"/>
    </location>
</feature>
<dbReference type="HOGENOM" id="CLU_000288_6_3_1"/>
<feature type="repeat" description="WD" evidence="3">
    <location>
        <begin position="753"/>
        <end position="794"/>
    </location>
</feature>
<feature type="repeat" description="WD" evidence="3">
    <location>
        <begin position="882"/>
        <end position="923"/>
    </location>
</feature>
<dbReference type="PANTHER" id="PTHR14604:SF3">
    <property type="entry name" value="SPERM-ASSOCIATED ANTIGEN 16 PROTEIN"/>
    <property type="match status" value="1"/>
</dbReference>
<feature type="repeat" description="WD" evidence="3">
    <location>
        <begin position="538"/>
        <end position="579"/>
    </location>
</feature>
<protein>
    <recommendedName>
        <fullName evidence="4">Nephrocystin 3-like N-terminal domain-containing protein</fullName>
    </recommendedName>
</protein>
<organism evidence="5 6">
    <name type="scientific">Tulasnella calospora MUT 4182</name>
    <dbReference type="NCBI Taxonomy" id="1051891"/>
    <lineage>
        <taxon>Eukaryota</taxon>
        <taxon>Fungi</taxon>
        <taxon>Dikarya</taxon>
        <taxon>Basidiomycota</taxon>
        <taxon>Agaricomycotina</taxon>
        <taxon>Agaricomycetes</taxon>
        <taxon>Cantharellales</taxon>
        <taxon>Tulasnellaceae</taxon>
        <taxon>Tulasnella</taxon>
    </lineage>
</organism>
<keyword evidence="1 3" id="KW-0853">WD repeat</keyword>
<dbReference type="Gene3D" id="3.40.50.300">
    <property type="entry name" value="P-loop containing nucleotide triphosphate hydrolases"/>
    <property type="match status" value="1"/>
</dbReference>
<dbReference type="InterPro" id="IPR019775">
    <property type="entry name" value="WD40_repeat_CS"/>
</dbReference>
<gene>
    <name evidence="5" type="ORF">M407DRAFT_82582</name>
</gene>
<dbReference type="Pfam" id="PF24883">
    <property type="entry name" value="NPHP3_N"/>
    <property type="match status" value="1"/>
</dbReference>
<dbReference type="PROSITE" id="PS50082">
    <property type="entry name" value="WD_REPEATS_2"/>
    <property type="match status" value="11"/>
</dbReference>
<dbReference type="OrthoDB" id="3027122at2759"/>
<reference evidence="6" key="2">
    <citation type="submission" date="2015-01" db="EMBL/GenBank/DDBJ databases">
        <title>Evolutionary Origins and Diversification of the Mycorrhizal Mutualists.</title>
        <authorList>
            <consortium name="DOE Joint Genome Institute"/>
            <consortium name="Mycorrhizal Genomics Consortium"/>
            <person name="Kohler A."/>
            <person name="Kuo A."/>
            <person name="Nagy L.G."/>
            <person name="Floudas D."/>
            <person name="Copeland A."/>
            <person name="Barry K.W."/>
            <person name="Cichocki N."/>
            <person name="Veneault-Fourrey C."/>
            <person name="LaButti K."/>
            <person name="Lindquist E.A."/>
            <person name="Lipzen A."/>
            <person name="Lundell T."/>
            <person name="Morin E."/>
            <person name="Murat C."/>
            <person name="Riley R."/>
            <person name="Ohm R."/>
            <person name="Sun H."/>
            <person name="Tunlid A."/>
            <person name="Henrissat B."/>
            <person name="Grigoriev I.V."/>
            <person name="Hibbett D.S."/>
            <person name="Martin F."/>
        </authorList>
    </citation>
    <scope>NUCLEOTIDE SEQUENCE [LARGE SCALE GENOMIC DNA]</scope>
    <source>
        <strain evidence="6">MUT 4182</strain>
    </source>
</reference>
<feature type="domain" description="Nephrocystin 3-like N-terminal" evidence="4">
    <location>
        <begin position="2"/>
        <end position="137"/>
    </location>
</feature>
<feature type="repeat" description="WD" evidence="3">
    <location>
        <begin position="624"/>
        <end position="665"/>
    </location>
</feature>